<gene>
    <name evidence="1" type="ORF">E1898_13675</name>
</gene>
<dbReference type="EMBL" id="SMUW01000035">
    <property type="protein sequence ID" value="TDK43642.1"/>
    <property type="molecule type" value="Genomic_DNA"/>
</dbReference>
<reference evidence="1 2" key="1">
    <citation type="submission" date="2019-03" db="EMBL/GenBank/DDBJ databases">
        <title>Algoriphagus aquimaris sp. nov., isolated form marine sediment in Pohang, Korea.</title>
        <authorList>
            <person name="Kim J."/>
            <person name="Yoon S.-H."/>
            <person name="Lee S.-S."/>
        </authorList>
    </citation>
    <scope>NUCLEOTIDE SEQUENCE [LARGE SCALE GENOMIC DNA]</scope>
    <source>
        <strain evidence="1 2">F21</strain>
    </source>
</reference>
<dbReference type="PROSITE" id="PS51257">
    <property type="entry name" value="PROKAR_LIPOPROTEIN"/>
    <property type="match status" value="1"/>
</dbReference>
<evidence type="ECO:0000313" key="2">
    <source>
        <dbReference type="Proteomes" id="UP000295438"/>
    </source>
</evidence>
<name>A0A4R5UWK0_9BACT</name>
<proteinExistence type="predicted"/>
<dbReference type="Proteomes" id="UP000295438">
    <property type="component" value="Unassembled WGS sequence"/>
</dbReference>
<comment type="caution">
    <text evidence="1">The sequence shown here is derived from an EMBL/GenBank/DDBJ whole genome shotgun (WGS) entry which is preliminary data.</text>
</comment>
<evidence type="ECO:0000313" key="1">
    <source>
        <dbReference type="EMBL" id="TDK43642.1"/>
    </source>
</evidence>
<sequence length="378" mass="43838">MIKRFLTLSLILLGLVFFSCQEEEKTKPLSYQLTHAFRLVVEDHPLRTWSLQTKVIDGEEKLFFGDVRSKDNIKVFNMDKKEWEEPIRFEKEGPDGIGTMNGFYVHTLDSIFVVNSFSWEIHLMNGSKKVRTYNTKEGIPAMDQITPFTTNNAISGIINGKLIFYGFPEVPYQGLDYHNRVKIAQSIDLISGENKVGIGYPKEYHNKYWPIVITLNDQTTNGEVVFINFPYSDSVYFYNEELKEVNSFKFSSVKKSQTPSFEDNSVARNSELAYFEALGHGIFRDVLAEKNRDYLYRTISYSKSDPSSFSTYSEFKPTAERNLLIYDLKQDTFIGEIDFQEGELDRIPMMFVGEKGLYLSKMSEKEEAVDFYLLSWDE</sequence>
<dbReference type="RefSeq" id="WP_133391312.1">
    <property type="nucleotide sequence ID" value="NZ_SMUW01000035.1"/>
</dbReference>
<organism evidence="1 2">
    <name type="scientific">Algoriphagus formosus</name>
    <dbReference type="NCBI Taxonomy" id="2007308"/>
    <lineage>
        <taxon>Bacteria</taxon>
        <taxon>Pseudomonadati</taxon>
        <taxon>Bacteroidota</taxon>
        <taxon>Cytophagia</taxon>
        <taxon>Cytophagales</taxon>
        <taxon>Cyclobacteriaceae</taxon>
        <taxon>Algoriphagus</taxon>
    </lineage>
</organism>
<keyword evidence="2" id="KW-1185">Reference proteome</keyword>
<dbReference type="AlphaFoldDB" id="A0A4R5UWK0"/>
<dbReference type="InterPro" id="IPR025316">
    <property type="entry name" value="DUF4221"/>
</dbReference>
<dbReference type="Pfam" id="PF13970">
    <property type="entry name" value="DUF4221"/>
    <property type="match status" value="1"/>
</dbReference>
<protein>
    <submittedName>
        <fullName evidence="1">DUF4221 domain-containing protein</fullName>
    </submittedName>
</protein>
<accession>A0A4R5UWK0</accession>